<evidence type="ECO:0000256" key="11">
    <source>
        <dbReference type="SAM" id="MobiDB-lite"/>
    </source>
</evidence>
<reference evidence="12 13" key="1">
    <citation type="submission" date="2023-08" db="EMBL/GenBank/DDBJ databases">
        <title>Black Yeasts Isolated from many extreme environments.</title>
        <authorList>
            <person name="Coleine C."/>
            <person name="Stajich J.E."/>
            <person name="Selbmann L."/>
        </authorList>
    </citation>
    <scope>NUCLEOTIDE SEQUENCE [LARGE SCALE GENOMIC DNA]</scope>
    <source>
        <strain evidence="12 13">CCFEE 5885</strain>
    </source>
</reference>
<feature type="region of interest" description="Disordered" evidence="11">
    <location>
        <begin position="156"/>
        <end position="178"/>
    </location>
</feature>
<evidence type="ECO:0000313" key="13">
    <source>
        <dbReference type="Proteomes" id="UP001345013"/>
    </source>
</evidence>
<feature type="region of interest" description="Disordered" evidence="11">
    <location>
        <begin position="190"/>
        <end position="283"/>
    </location>
</feature>
<evidence type="ECO:0000256" key="9">
    <source>
        <dbReference type="ARBA" id="ARBA00023242"/>
    </source>
</evidence>
<dbReference type="InterPro" id="IPR036747">
    <property type="entry name" value="ASF1-like_sf"/>
</dbReference>
<dbReference type="InterPro" id="IPR006818">
    <property type="entry name" value="ASF1-like"/>
</dbReference>
<dbReference type="Pfam" id="PF04729">
    <property type="entry name" value="ASF1_hist_chap"/>
    <property type="match status" value="1"/>
</dbReference>
<dbReference type="Gene3D" id="2.60.40.1490">
    <property type="entry name" value="Histone chaperone ASF1-like"/>
    <property type="match status" value="1"/>
</dbReference>
<sequence length="283" mass="31404">MSIVSLLGVKIQNNPAKFTDTYQFEITFECLDQLQKDLEWKLTYVGSATSAEHDQELDSLLVGPVPMGINKFVFEADPPNLSRLPSSELLGVTVILLTCSYDGREFVRVGYYVNNEYDNEEMQNEPPTKPVIERIRRNILAEKPRVTRFAIKWDSEESAPAEYPPEQPEADTLDDDGVNYGAEEADMQAALEKELAEEEAKNKAEENGDKAMVGTDEKEDDAVSETGSEDLEAESSSDDDEDEEDEGGEGDEDVEMGDGDEKPVAETNGQNHAVPAKQEVMAH</sequence>
<evidence type="ECO:0000256" key="3">
    <source>
        <dbReference type="ARBA" id="ARBA00006051"/>
    </source>
</evidence>
<accession>A0ABR0K8I4</accession>
<evidence type="ECO:0000256" key="5">
    <source>
        <dbReference type="ARBA" id="ARBA00022853"/>
    </source>
</evidence>
<evidence type="ECO:0000256" key="1">
    <source>
        <dbReference type="ARBA" id="ARBA00003961"/>
    </source>
</evidence>
<dbReference type="PANTHER" id="PTHR12040:SF0">
    <property type="entry name" value="HISTONE CHAPERONE ASF1"/>
    <property type="match status" value="1"/>
</dbReference>
<feature type="compositionally biased region" description="Acidic residues" evidence="11">
    <location>
        <begin position="168"/>
        <end position="177"/>
    </location>
</feature>
<dbReference type="PANTHER" id="PTHR12040">
    <property type="entry name" value="ANTI-SILENCING PROTEIN 1"/>
    <property type="match status" value="1"/>
</dbReference>
<comment type="similarity">
    <text evidence="3 10">Belongs to the ASF1 family.</text>
</comment>
<dbReference type="Proteomes" id="UP001345013">
    <property type="component" value="Unassembled WGS sequence"/>
</dbReference>
<feature type="compositionally biased region" description="Basic and acidic residues" evidence="11">
    <location>
        <begin position="191"/>
        <end position="209"/>
    </location>
</feature>
<comment type="subcellular location">
    <subcellularLocation>
        <location evidence="2 10">Nucleus</location>
    </subcellularLocation>
</comment>
<dbReference type="EMBL" id="JAVRRG010000075">
    <property type="protein sequence ID" value="KAK5089546.1"/>
    <property type="molecule type" value="Genomic_DNA"/>
</dbReference>
<comment type="caution">
    <text evidence="12">The sequence shown here is derived from an EMBL/GenBank/DDBJ whole genome shotgun (WGS) entry which is preliminary data.</text>
</comment>
<comment type="subunit">
    <text evidence="4">Interacts with histone H3 and histone H4.</text>
</comment>
<evidence type="ECO:0000256" key="7">
    <source>
        <dbReference type="ARBA" id="ARBA00023163"/>
    </source>
</evidence>
<organism evidence="12 13">
    <name type="scientific">Lithohypha guttulata</name>
    <dbReference type="NCBI Taxonomy" id="1690604"/>
    <lineage>
        <taxon>Eukaryota</taxon>
        <taxon>Fungi</taxon>
        <taxon>Dikarya</taxon>
        <taxon>Ascomycota</taxon>
        <taxon>Pezizomycotina</taxon>
        <taxon>Eurotiomycetes</taxon>
        <taxon>Chaetothyriomycetidae</taxon>
        <taxon>Chaetothyriales</taxon>
        <taxon>Trichomeriaceae</taxon>
        <taxon>Lithohypha</taxon>
    </lineage>
</organism>
<name>A0ABR0K8I4_9EURO</name>
<comment type="function">
    <text evidence="1 10">Histone chaperone that facilitates histone deposition and histone exchange and removal during nucleosome assembly and disassembly.</text>
</comment>
<keyword evidence="5" id="KW-0156">Chromatin regulator</keyword>
<keyword evidence="9" id="KW-0539">Nucleus</keyword>
<gene>
    <name evidence="12" type="primary">ASF1</name>
    <name evidence="12" type="ORF">LTR24_006101</name>
</gene>
<evidence type="ECO:0000256" key="6">
    <source>
        <dbReference type="ARBA" id="ARBA00023015"/>
    </source>
</evidence>
<dbReference type="PIRSF" id="PIRSF037759">
    <property type="entry name" value="Histone_Asf1"/>
    <property type="match status" value="1"/>
</dbReference>
<keyword evidence="13" id="KW-1185">Reference proteome</keyword>
<dbReference type="InterPro" id="IPR017282">
    <property type="entry name" value="Hist_deposition_Asf1"/>
</dbReference>
<feature type="compositionally biased region" description="Acidic residues" evidence="11">
    <location>
        <begin position="217"/>
        <end position="258"/>
    </location>
</feature>
<keyword evidence="6" id="KW-0805">Transcription regulation</keyword>
<keyword evidence="8" id="KW-0143">Chaperone</keyword>
<protein>
    <recommendedName>
        <fullName evidence="10">Histone chaperone</fullName>
    </recommendedName>
</protein>
<evidence type="ECO:0000256" key="8">
    <source>
        <dbReference type="ARBA" id="ARBA00023186"/>
    </source>
</evidence>
<dbReference type="SUPFAM" id="SSF101546">
    <property type="entry name" value="ASF1-like"/>
    <property type="match status" value="1"/>
</dbReference>
<evidence type="ECO:0000256" key="2">
    <source>
        <dbReference type="ARBA" id="ARBA00004123"/>
    </source>
</evidence>
<proteinExistence type="inferred from homology"/>
<keyword evidence="7" id="KW-0804">Transcription</keyword>
<evidence type="ECO:0000256" key="10">
    <source>
        <dbReference type="PIRNR" id="PIRNR037759"/>
    </source>
</evidence>
<evidence type="ECO:0000313" key="12">
    <source>
        <dbReference type="EMBL" id="KAK5089546.1"/>
    </source>
</evidence>
<evidence type="ECO:0000256" key="4">
    <source>
        <dbReference type="ARBA" id="ARBA00011705"/>
    </source>
</evidence>